<dbReference type="InterPro" id="IPR011049">
    <property type="entry name" value="Serralysin-like_metalloprot_C"/>
</dbReference>
<keyword evidence="2" id="KW-1185">Reference proteome</keyword>
<dbReference type="EMBL" id="JAROKS010000012">
    <property type="protein sequence ID" value="KAK1798208.1"/>
    <property type="molecule type" value="Genomic_DNA"/>
</dbReference>
<reference evidence="1" key="1">
    <citation type="submission" date="2023-03" db="EMBL/GenBank/DDBJ databases">
        <title>Electrophorus voltai genome.</title>
        <authorList>
            <person name="Bian C."/>
        </authorList>
    </citation>
    <scope>NUCLEOTIDE SEQUENCE</scope>
    <source>
        <strain evidence="1">CB-2022</strain>
        <tissue evidence="1">Muscle</tissue>
    </source>
</reference>
<organism evidence="1 2">
    <name type="scientific">Electrophorus voltai</name>
    <dbReference type="NCBI Taxonomy" id="2609070"/>
    <lineage>
        <taxon>Eukaryota</taxon>
        <taxon>Metazoa</taxon>
        <taxon>Chordata</taxon>
        <taxon>Craniata</taxon>
        <taxon>Vertebrata</taxon>
        <taxon>Euteleostomi</taxon>
        <taxon>Actinopterygii</taxon>
        <taxon>Neopterygii</taxon>
        <taxon>Teleostei</taxon>
        <taxon>Ostariophysi</taxon>
        <taxon>Gymnotiformes</taxon>
        <taxon>Gymnotoidei</taxon>
        <taxon>Gymnotidae</taxon>
        <taxon>Electrophorus</taxon>
    </lineage>
</organism>
<evidence type="ECO:0000313" key="2">
    <source>
        <dbReference type="Proteomes" id="UP001239994"/>
    </source>
</evidence>
<proteinExistence type="predicted"/>
<name>A0AAD8ZEU4_9TELE</name>
<dbReference type="Gene3D" id="2.150.10.10">
    <property type="entry name" value="Serralysin-like metalloprotease, C-terminal"/>
    <property type="match status" value="1"/>
</dbReference>
<gene>
    <name evidence="1" type="ORF">P4O66_000701</name>
</gene>
<accession>A0AAD8ZEU4</accession>
<protein>
    <submittedName>
        <fullName evidence="1">Uncharacterized protein</fullName>
    </submittedName>
</protein>
<sequence>MGNTSITEGRTALNLGSTSIKRGKTKIMMGNSSISRGKSTTSLGSSTITSGKTKISLGVTECDRGLRNMLLRGREGTEVGTSYTPPISSTSVLSCPIHPMQQQWNTHYLEHVLSLQLPQYD</sequence>
<dbReference type="Proteomes" id="UP001239994">
    <property type="component" value="Unassembled WGS sequence"/>
</dbReference>
<evidence type="ECO:0000313" key="1">
    <source>
        <dbReference type="EMBL" id="KAK1798208.1"/>
    </source>
</evidence>
<comment type="caution">
    <text evidence="1">The sequence shown here is derived from an EMBL/GenBank/DDBJ whole genome shotgun (WGS) entry which is preliminary data.</text>
</comment>
<dbReference type="SUPFAM" id="SSF101967">
    <property type="entry name" value="Adhesin YadA, collagen-binding domain"/>
    <property type="match status" value="1"/>
</dbReference>
<dbReference type="AlphaFoldDB" id="A0AAD8ZEU4"/>